<reference evidence="2" key="2">
    <citation type="submission" date="2015-01" db="EMBL/GenBank/DDBJ databases">
        <title>Evolutionary Origins and Diversification of the Mycorrhizal Mutualists.</title>
        <authorList>
            <consortium name="DOE Joint Genome Institute"/>
            <consortium name="Mycorrhizal Genomics Consortium"/>
            <person name="Kohler A."/>
            <person name="Kuo A."/>
            <person name="Nagy L.G."/>
            <person name="Floudas D."/>
            <person name="Copeland A."/>
            <person name="Barry K.W."/>
            <person name="Cichocki N."/>
            <person name="Veneault-Fourrey C."/>
            <person name="LaButti K."/>
            <person name="Lindquist E.A."/>
            <person name="Lipzen A."/>
            <person name="Lundell T."/>
            <person name="Morin E."/>
            <person name="Murat C."/>
            <person name="Riley R."/>
            <person name="Ohm R."/>
            <person name="Sun H."/>
            <person name="Tunlid A."/>
            <person name="Henrissat B."/>
            <person name="Grigoriev I.V."/>
            <person name="Hibbett D.S."/>
            <person name="Martin F."/>
        </authorList>
    </citation>
    <scope>NUCLEOTIDE SEQUENCE [LARGE SCALE GENOMIC DNA]</scope>
    <source>
        <strain evidence="2">Ve08.2h10</strain>
    </source>
</reference>
<dbReference type="Proteomes" id="UP000054538">
    <property type="component" value="Unassembled WGS sequence"/>
</dbReference>
<dbReference type="AlphaFoldDB" id="A0A0D0DF63"/>
<keyword evidence="2" id="KW-1185">Reference proteome</keyword>
<dbReference type="InParanoid" id="A0A0D0DF63"/>
<proteinExistence type="predicted"/>
<evidence type="ECO:0000313" key="1">
    <source>
        <dbReference type="EMBL" id="KIK96277.1"/>
    </source>
</evidence>
<reference evidence="1 2" key="1">
    <citation type="submission" date="2014-04" db="EMBL/GenBank/DDBJ databases">
        <authorList>
            <consortium name="DOE Joint Genome Institute"/>
            <person name="Kuo A."/>
            <person name="Kohler A."/>
            <person name="Jargeat P."/>
            <person name="Nagy L.G."/>
            <person name="Floudas D."/>
            <person name="Copeland A."/>
            <person name="Barry K.W."/>
            <person name="Cichocki N."/>
            <person name="Veneault-Fourrey C."/>
            <person name="LaButti K."/>
            <person name="Lindquist E.A."/>
            <person name="Lipzen A."/>
            <person name="Lundell T."/>
            <person name="Morin E."/>
            <person name="Murat C."/>
            <person name="Sun H."/>
            <person name="Tunlid A."/>
            <person name="Henrissat B."/>
            <person name="Grigoriev I.V."/>
            <person name="Hibbett D.S."/>
            <person name="Martin F."/>
            <person name="Nordberg H.P."/>
            <person name="Cantor M.N."/>
            <person name="Hua S.X."/>
        </authorList>
    </citation>
    <scope>NUCLEOTIDE SEQUENCE [LARGE SCALE GENOMIC DNA]</scope>
    <source>
        <strain evidence="1 2">Ve08.2h10</strain>
    </source>
</reference>
<protein>
    <submittedName>
        <fullName evidence="1">Uncharacterized protein</fullName>
    </submittedName>
</protein>
<gene>
    <name evidence="1" type="ORF">PAXRUDRAFT_320194</name>
</gene>
<dbReference type="HOGENOM" id="CLU_2622720_0_0_1"/>
<name>A0A0D0DF63_9AGAM</name>
<sequence length="78" mass="8718">MHGHDSCLLTDLGDFDPDLDSQVTSQEASFAGGRHPQYCYPPILISKIGRFYRHCSVFVVRGYFRSVLAVTQLLISAL</sequence>
<dbReference type="EMBL" id="KN824995">
    <property type="protein sequence ID" value="KIK96277.1"/>
    <property type="molecule type" value="Genomic_DNA"/>
</dbReference>
<organism evidence="1 2">
    <name type="scientific">Paxillus rubicundulus Ve08.2h10</name>
    <dbReference type="NCBI Taxonomy" id="930991"/>
    <lineage>
        <taxon>Eukaryota</taxon>
        <taxon>Fungi</taxon>
        <taxon>Dikarya</taxon>
        <taxon>Basidiomycota</taxon>
        <taxon>Agaricomycotina</taxon>
        <taxon>Agaricomycetes</taxon>
        <taxon>Agaricomycetidae</taxon>
        <taxon>Boletales</taxon>
        <taxon>Paxilineae</taxon>
        <taxon>Paxillaceae</taxon>
        <taxon>Paxillus</taxon>
    </lineage>
</organism>
<evidence type="ECO:0000313" key="2">
    <source>
        <dbReference type="Proteomes" id="UP000054538"/>
    </source>
</evidence>
<accession>A0A0D0DF63</accession>